<evidence type="ECO:0000313" key="2">
    <source>
        <dbReference type="EMBL" id="GAC16402.1"/>
    </source>
</evidence>
<comment type="caution">
    <text evidence="2">The sequence shown here is derived from an EMBL/GenBank/DDBJ whole genome shotgun (WGS) entry which is preliminary data.</text>
</comment>
<proteinExistence type="predicted"/>
<evidence type="ECO:0008006" key="4">
    <source>
        <dbReference type="Google" id="ProtNLM"/>
    </source>
</evidence>
<dbReference type="eggNOG" id="ENOG502ZCIW">
    <property type="taxonomic scope" value="Bacteria"/>
</dbReference>
<dbReference type="RefSeq" id="WP_008846204.1">
    <property type="nucleotide sequence ID" value="NZ_BAEN01000070.1"/>
</dbReference>
<keyword evidence="3" id="KW-1185">Reference proteome</keyword>
<organism evidence="2 3">
    <name type="scientific">Aliiglaciecola lipolytica E3</name>
    <dbReference type="NCBI Taxonomy" id="1127673"/>
    <lineage>
        <taxon>Bacteria</taxon>
        <taxon>Pseudomonadati</taxon>
        <taxon>Pseudomonadota</taxon>
        <taxon>Gammaproteobacteria</taxon>
        <taxon>Alteromonadales</taxon>
        <taxon>Alteromonadaceae</taxon>
        <taxon>Aliiglaciecola</taxon>
    </lineage>
</organism>
<dbReference type="PROSITE" id="PS51257">
    <property type="entry name" value="PROKAR_LIPOPROTEIN"/>
    <property type="match status" value="1"/>
</dbReference>
<keyword evidence="1" id="KW-0732">Signal</keyword>
<evidence type="ECO:0000256" key="1">
    <source>
        <dbReference type="SAM" id="SignalP"/>
    </source>
</evidence>
<dbReference type="Proteomes" id="UP000006334">
    <property type="component" value="Unassembled WGS sequence"/>
</dbReference>
<dbReference type="EMBL" id="BAEN01000070">
    <property type="protein sequence ID" value="GAC16402.1"/>
    <property type="molecule type" value="Genomic_DNA"/>
</dbReference>
<dbReference type="STRING" id="1127673.GLIP_3791"/>
<protein>
    <recommendedName>
        <fullName evidence="4">DUF4397 domain-containing protein</fullName>
    </recommendedName>
</protein>
<reference evidence="2 3" key="1">
    <citation type="journal article" date="2017" name="Antonie Van Leeuwenhoek">
        <title>Rhizobium rhizosphaerae sp. nov., a novel species isolated from rice rhizosphere.</title>
        <authorList>
            <person name="Zhao J.J."/>
            <person name="Zhang J."/>
            <person name="Zhang R.J."/>
            <person name="Zhang C.W."/>
            <person name="Yin H.Q."/>
            <person name="Zhang X.X."/>
        </authorList>
    </citation>
    <scope>NUCLEOTIDE SEQUENCE [LARGE SCALE GENOMIC DNA]</scope>
    <source>
        <strain evidence="2 3">E3</strain>
    </source>
</reference>
<evidence type="ECO:0000313" key="3">
    <source>
        <dbReference type="Proteomes" id="UP000006334"/>
    </source>
</evidence>
<name>K6YE19_9ALTE</name>
<dbReference type="OrthoDB" id="5758965at2"/>
<accession>K6YE19</accession>
<feature type="signal peptide" evidence="1">
    <location>
        <begin position="1"/>
        <end position="20"/>
    </location>
</feature>
<dbReference type="AlphaFoldDB" id="K6YE19"/>
<feature type="chain" id="PRO_5003897347" description="DUF4397 domain-containing protein" evidence="1">
    <location>
        <begin position="21"/>
        <end position="455"/>
    </location>
</feature>
<sequence>MRSKVSFALLGVILASGLTACSSSDDNNTEFSSSGYIQFYNGSANSAVTTMRGTEETQVLASASYGDVTSMIQTETGNTEIEFYRTDSDDQEVILETRDIDLRNGEKTLVMLTGDFDTPTFNEYRFERKELEDHFRLFAVSVVTDQSSYDLYMSDSGAPFSEANLLATVNYENFEEMTYWAPDEDEEFNEGTYTIYLTEPGSTDVIFESNTVSFQFATEYVLVIRNSSGAIQNGIEIDLVLNSSTVSNLDDVNASAQYRLYNSLDDHDIEFTLEGNEDTDPMQVNSNAKTDFQDIEFGDYRLSATSTSDSTLTFNNRLVTLNQGESKAILIYQGANDKLTSLSFDESTQPQVYDKQVVAANLVSDFVDVDLYFVRKDETIESAEYLISSIDFGEAKSVTLPSDFYELVAVFDDNEDTQILLDRTQLLGFDEQANYIITIEESLDSPTGYKISLLY</sequence>
<gene>
    <name evidence="2" type="ORF">GLIP_3791</name>
</gene>